<gene>
    <name evidence="1" type="ORF">J6I44_14615</name>
</gene>
<dbReference type="Proteomes" id="UP001207918">
    <property type="component" value="Unassembled WGS sequence"/>
</dbReference>
<dbReference type="EMBL" id="JAGGJA010000010">
    <property type="protein sequence ID" value="MCW9708096.1"/>
    <property type="molecule type" value="Genomic_DNA"/>
</dbReference>
<proteinExistence type="predicted"/>
<evidence type="ECO:0000313" key="2">
    <source>
        <dbReference type="Proteomes" id="UP001207918"/>
    </source>
</evidence>
<reference evidence="1 2" key="1">
    <citation type="submission" date="2021-03" db="EMBL/GenBank/DDBJ databases">
        <title>Aliifodinibius sp. nov., a new bacterium isolated from saline soil.</title>
        <authorList>
            <person name="Galisteo C."/>
            <person name="De La Haba R."/>
            <person name="Sanchez-Porro C."/>
            <person name="Ventosa A."/>
        </authorList>
    </citation>
    <scope>NUCLEOTIDE SEQUENCE [LARGE SCALE GENOMIC DNA]</scope>
    <source>
        <strain evidence="1 2">1BSP15-2V2</strain>
    </source>
</reference>
<dbReference type="SUPFAM" id="SSF56235">
    <property type="entry name" value="N-terminal nucleophile aminohydrolases (Ntn hydrolases)"/>
    <property type="match status" value="1"/>
</dbReference>
<keyword evidence="2" id="KW-1185">Reference proteome</keyword>
<dbReference type="RefSeq" id="WP_265766882.1">
    <property type="nucleotide sequence ID" value="NZ_JAGGJA010000010.1"/>
</dbReference>
<name>A0ABT3PQI7_9BACT</name>
<sequence length="217" mass="24033">MSCIAITSTRKKIILLSDGRSASEATREVTRMDKPKVHKVSGDTGLAWLGWYPTESADKELVEHLNPTEWPTMNAEILAHKASDYIKDGMSPEALAKLDGENPLRICILIIGYDGSQPVIWQIDSHRGERFEPVSHNLPIGKSAWMGYDKGTSDPTPYVASYNTLREHGRTPIQAARQAFKAAVESYKAKGKPVGGETFSVVLRPAKQSKFRHALMN</sequence>
<evidence type="ECO:0000313" key="1">
    <source>
        <dbReference type="EMBL" id="MCW9708096.1"/>
    </source>
</evidence>
<dbReference type="InterPro" id="IPR029055">
    <property type="entry name" value="Ntn_hydrolases_N"/>
</dbReference>
<comment type="caution">
    <text evidence="1">The sequence shown here is derived from an EMBL/GenBank/DDBJ whole genome shotgun (WGS) entry which is preliminary data.</text>
</comment>
<protein>
    <submittedName>
        <fullName evidence="1">Uncharacterized protein</fullName>
    </submittedName>
</protein>
<organism evidence="1 2">
    <name type="scientific">Fodinibius salsisoli</name>
    <dbReference type="NCBI Taxonomy" id="2820877"/>
    <lineage>
        <taxon>Bacteria</taxon>
        <taxon>Pseudomonadati</taxon>
        <taxon>Balneolota</taxon>
        <taxon>Balneolia</taxon>
        <taxon>Balneolales</taxon>
        <taxon>Balneolaceae</taxon>
        <taxon>Fodinibius</taxon>
    </lineage>
</organism>
<accession>A0ABT3PQI7</accession>